<dbReference type="EMBL" id="CP001100">
    <property type="protein sequence ID" value="ACF13960.1"/>
    <property type="molecule type" value="Genomic_DNA"/>
</dbReference>
<dbReference type="HOGENOM" id="CLU_2804644_0_0_10"/>
<feature type="chain" id="PRO_5002797688" evidence="1">
    <location>
        <begin position="25"/>
        <end position="67"/>
    </location>
</feature>
<gene>
    <name evidence="2" type="ordered locus">Ctha_1501</name>
</gene>
<evidence type="ECO:0000256" key="1">
    <source>
        <dbReference type="SAM" id="SignalP"/>
    </source>
</evidence>
<evidence type="ECO:0000313" key="3">
    <source>
        <dbReference type="Proteomes" id="UP000001208"/>
    </source>
</evidence>
<accession>B3QS15</accession>
<keyword evidence="1" id="KW-0732">Signal</keyword>
<name>B3QS15_CHLT3</name>
<proteinExistence type="predicted"/>
<dbReference type="Proteomes" id="UP000001208">
    <property type="component" value="Chromosome"/>
</dbReference>
<dbReference type="AlphaFoldDB" id="B3QS15"/>
<organism evidence="2 3">
    <name type="scientific">Chloroherpeton thalassium (strain ATCC 35110 / GB-78)</name>
    <dbReference type="NCBI Taxonomy" id="517418"/>
    <lineage>
        <taxon>Bacteria</taxon>
        <taxon>Pseudomonadati</taxon>
        <taxon>Chlorobiota</taxon>
        <taxon>Chlorobiia</taxon>
        <taxon>Chlorobiales</taxon>
        <taxon>Chloroherpetonaceae</taxon>
        <taxon>Chloroherpeton</taxon>
    </lineage>
</organism>
<dbReference type="KEGG" id="cts:Ctha_1501"/>
<evidence type="ECO:0000313" key="2">
    <source>
        <dbReference type="EMBL" id="ACF13960.1"/>
    </source>
</evidence>
<protein>
    <submittedName>
        <fullName evidence="2">Uncharacterized protein</fullName>
    </submittedName>
</protein>
<sequence length="67" mass="7779">MLFQATLRLFLWPAIFLCVANAGAIYSNGHKNVNKRELSQNREEFDASPPIFLTGMNQIKYIYITIW</sequence>
<reference evidence="2 3" key="1">
    <citation type="submission" date="2008-06" db="EMBL/GenBank/DDBJ databases">
        <title>Complete sequence of Chloroherpeton thalassium ATCC 35110.</title>
        <authorList>
            <consortium name="US DOE Joint Genome Institute"/>
            <person name="Lucas S."/>
            <person name="Copeland A."/>
            <person name="Lapidus A."/>
            <person name="Glavina del Rio T."/>
            <person name="Dalin E."/>
            <person name="Tice H."/>
            <person name="Bruce D."/>
            <person name="Goodwin L."/>
            <person name="Pitluck S."/>
            <person name="Schmutz J."/>
            <person name="Larimer F."/>
            <person name="Land M."/>
            <person name="Hauser L."/>
            <person name="Kyrpides N."/>
            <person name="Mikhailova N."/>
            <person name="Liu Z."/>
            <person name="Li T."/>
            <person name="Zhao F."/>
            <person name="Overmann J."/>
            <person name="Bryant D.A."/>
            <person name="Richardson P."/>
        </authorList>
    </citation>
    <scope>NUCLEOTIDE SEQUENCE [LARGE SCALE GENOMIC DNA]</scope>
    <source>
        <strain evidence="3">ATCC 35110 / GB-78</strain>
    </source>
</reference>
<feature type="signal peptide" evidence="1">
    <location>
        <begin position="1"/>
        <end position="24"/>
    </location>
</feature>
<dbReference type="STRING" id="517418.Ctha_1501"/>
<keyword evidence="3" id="KW-1185">Reference proteome</keyword>